<proteinExistence type="predicted"/>
<organism evidence="1 2">
    <name type="scientific">Rhodohalobacter mucosus</name>
    <dbReference type="NCBI Taxonomy" id="2079485"/>
    <lineage>
        <taxon>Bacteria</taxon>
        <taxon>Pseudomonadati</taxon>
        <taxon>Balneolota</taxon>
        <taxon>Balneolia</taxon>
        <taxon>Balneolales</taxon>
        <taxon>Balneolaceae</taxon>
        <taxon>Rhodohalobacter</taxon>
    </lineage>
</organism>
<dbReference type="EMBL" id="QGGB01000008">
    <property type="protein sequence ID" value="PWN05832.1"/>
    <property type="molecule type" value="Genomic_DNA"/>
</dbReference>
<evidence type="ECO:0000313" key="1">
    <source>
        <dbReference type="EMBL" id="PWN05832.1"/>
    </source>
</evidence>
<keyword evidence="2" id="KW-1185">Reference proteome</keyword>
<gene>
    <name evidence="1" type="ORF">DDZ15_11620</name>
</gene>
<dbReference type="AlphaFoldDB" id="A0A316TU52"/>
<sequence>MNNITKYLVYGPNDTLRRLPAKLFDSLEPKYLYTYTSSANKDEIYVAVYEQFEKQINATITLTCVIECTASQTRIELKKAGGRMGFRGSSLSEDKNIESDVVDFIMDYSKRFGLSLQEEVESPPAEEE</sequence>
<dbReference type="OrthoDB" id="1525017at2"/>
<reference evidence="1 2" key="1">
    <citation type="submission" date="2018-05" db="EMBL/GenBank/DDBJ databases">
        <title>Rhodohalobacter halophilus gen. nov., sp. nov., a moderately halophilic member of the family Balneolaceae.</title>
        <authorList>
            <person name="Liu Z.-W."/>
        </authorList>
    </citation>
    <scope>NUCLEOTIDE SEQUENCE [LARGE SCALE GENOMIC DNA]</scope>
    <source>
        <strain evidence="1 2">8A47</strain>
    </source>
</reference>
<dbReference type="Proteomes" id="UP000245533">
    <property type="component" value="Unassembled WGS sequence"/>
</dbReference>
<protein>
    <submittedName>
        <fullName evidence="1">Uncharacterized protein</fullName>
    </submittedName>
</protein>
<name>A0A316TU52_9BACT</name>
<accession>A0A316TU52</accession>
<evidence type="ECO:0000313" key="2">
    <source>
        <dbReference type="Proteomes" id="UP000245533"/>
    </source>
</evidence>
<dbReference type="RefSeq" id="WP_109647275.1">
    <property type="nucleotide sequence ID" value="NZ_QGGB01000008.1"/>
</dbReference>
<comment type="caution">
    <text evidence="1">The sequence shown here is derived from an EMBL/GenBank/DDBJ whole genome shotgun (WGS) entry which is preliminary data.</text>
</comment>